<evidence type="ECO:0000313" key="2">
    <source>
        <dbReference type="EMBL" id="EME38543.1"/>
    </source>
</evidence>
<dbReference type="AlphaFoldDB" id="N1PCH4"/>
<feature type="compositionally biased region" description="Polar residues" evidence="1">
    <location>
        <begin position="1"/>
        <end position="10"/>
    </location>
</feature>
<feature type="region of interest" description="Disordered" evidence="1">
    <location>
        <begin position="1"/>
        <end position="122"/>
    </location>
</feature>
<keyword evidence="3" id="KW-1185">Reference proteome</keyword>
<dbReference type="HOGENOM" id="CLU_1036450_0_0_1"/>
<reference evidence="3" key="1">
    <citation type="journal article" date="2012" name="PLoS Genet.">
        <title>The genomes of the fungal plant pathogens Cladosporium fulvum and Dothistroma septosporum reveal adaptation to different hosts and lifestyles but also signatures of common ancestry.</title>
        <authorList>
            <person name="de Wit P.J.G.M."/>
            <person name="van der Burgt A."/>
            <person name="Oekmen B."/>
            <person name="Stergiopoulos I."/>
            <person name="Abd-Elsalam K.A."/>
            <person name="Aerts A.L."/>
            <person name="Bahkali A.H."/>
            <person name="Beenen H.G."/>
            <person name="Chettri P."/>
            <person name="Cox M.P."/>
            <person name="Datema E."/>
            <person name="de Vries R.P."/>
            <person name="Dhillon B."/>
            <person name="Ganley A.R."/>
            <person name="Griffiths S.A."/>
            <person name="Guo Y."/>
            <person name="Hamelin R.C."/>
            <person name="Henrissat B."/>
            <person name="Kabir M.S."/>
            <person name="Jashni M.K."/>
            <person name="Kema G."/>
            <person name="Klaubauf S."/>
            <person name="Lapidus A."/>
            <person name="Levasseur A."/>
            <person name="Lindquist E."/>
            <person name="Mehrabi R."/>
            <person name="Ohm R.A."/>
            <person name="Owen T.J."/>
            <person name="Salamov A."/>
            <person name="Schwelm A."/>
            <person name="Schijlen E."/>
            <person name="Sun H."/>
            <person name="van den Burg H.A."/>
            <person name="van Ham R.C.H.J."/>
            <person name="Zhang S."/>
            <person name="Goodwin S.B."/>
            <person name="Grigoriev I.V."/>
            <person name="Collemare J."/>
            <person name="Bradshaw R.E."/>
        </authorList>
    </citation>
    <scope>NUCLEOTIDE SEQUENCE [LARGE SCALE GENOMIC DNA]</scope>
    <source>
        <strain evidence="3">NZE10 / CBS 128990</strain>
    </source>
</reference>
<feature type="region of interest" description="Disordered" evidence="1">
    <location>
        <begin position="184"/>
        <end position="219"/>
    </location>
</feature>
<gene>
    <name evidence="2" type="ORF">DOTSEDRAFT_75905</name>
</gene>
<reference evidence="2 3" key="2">
    <citation type="journal article" date="2012" name="PLoS Pathog.">
        <title>Diverse lifestyles and strategies of plant pathogenesis encoded in the genomes of eighteen Dothideomycetes fungi.</title>
        <authorList>
            <person name="Ohm R.A."/>
            <person name="Feau N."/>
            <person name="Henrissat B."/>
            <person name="Schoch C.L."/>
            <person name="Horwitz B.A."/>
            <person name="Barry K.W."/>
            <person name="Condon B.J."/>
            <person name="Copeland A.C."/>
            <person name="Dhillon B."/>
            <person name="Glaser F."/>
            <person name="Hesse C.N."/>
            <person name="Kosti I."/>
            <person name="LaButti K."/>
            <person name="Lindquist E.A."/>
            <person name="Lucas S."/>
            <person name="Salamov A.A."/>
            <person name="Bradshaw R.E."/>
            <person name="Ciuffetti L."/>
            <person name="Hamelin R.C."/>
            <person name="Kema G.H.J."/>
            <person name="Lawrence C."/>
            <person name="Scott J.A."/>
            <person name="Spatafora J.W."/>
            <person name="Turgeon B.G."/>
            <person name="de Wit P.J.G.M."/>
            <person name="Zhong S."/>
            <person name="Goodwin S.B."/>
            <person name="Grigoriev I.V."/>
        </authorList>
    </citation>
    <scope>NUCLEOTIDE SEQUENCE [LARGE SCALE GENOMIC DNA]</scope>
    <source>
        <strain evidence="3">NZE10 / CBS 128990</strain>
    </source>
</reference>
<feature type="compositionally biased region" description="Low complexity" evidence="1">
    <location>
        <begin position="92"/>
        <end position="101"/>
    </location>
</feature>
<feature type="compositionally biased region" description="Polar residues" evidence="1">
    <location>
        <begin position="48"/>
        <end position="57"/>
    </location>
</feature>
<sequence>MLGPWNQGTSRKLRKTRSACPLSIVTEQSGGSTNGTHVTSPKMRACGKSNSGLSFSTLLPGRLSEARKESDGTLPDAFDEPAPNHDESMSHTASAAAASSTERAEDETQDMDGSKTATHQVAPSWDLQSAIEQHIAPPLHREDSTHLDANLIRRATQCRSAMSGEESEMPDDPDVEGFIEENRWNRTHSTTPPILSRQHSQRTKRSQKGSTGTRYAHQESVRACVYSPSIYSRPASAEEERQQQSEGLNAMVVDWPLNNVEESHVDHAA</sequence>
<name>N1PCH4_DOTSN</name>
<proteinExistence type="predicted"/>
<accession>N1PCH4</accession>
<evidence type="ECO:0000256" key="1">
    <source>
        <dbReference type="SAM" id="MobiDB-lite"/>
    </source>
</evidence>
<protein>
    <submittedName>
        <fullName evidence="2">Uncharacterized protein</fullName>
    </submittedName>
</protein>
<feature type="compositionally biased region" description="Polar residues" evidence="1">
    <location>
        <begin position="25"/>
        <end position="39"/>
    </location>
</feature>
<organism evidence="2 3">
    <name type="scientific">Dothistroma septosporum (strain NZE10 / CBS 128990)</name>
    <name type="common">Red band needle blight fungus</name>
    <name type="synonym">Mycosphaerella pini</name>
    <dbReference type="NCBI Taxonomy" id="675120"/>
    <lineage>
        <taxon>Eukaryota</taxon>
        <taxon>Fungi</taxon>
        <taxon>Dikarya</taxon>
        <taxon>Ascomycota</taxon>
        <taxon>Pezizomycotina</taxon>
        <taxon>Dothideomycetes</taxon>
        <taxon>Dothideomycetidae</taxon>
        <taxon>Mycosphaerellales</taxon>
        <taxon>Mycosphaerellaceae</taxon>
        <taxon>Dothistroma</taxon>
    </lineage>
</organism>
<feature type="non-terminal residue" evidence="2">
    <location>
        <position position="269"/>
    </location>
</feature>
<evidence type="ECO:0000313" key="3">
    <source>
        <dbReference type="Proteomes" id="UP000016933"/>
    </source>
</evidence>
<dbReference type="Proteomes" id="UP000016933">
    <property type="component" value="Unassembled WGS sequence"/>
</dbReference>
<dbReference type="EMBL" id="KB446547">
    <property type="protein sequence ID" value="EME38543.1"/>
    <property type="molecule type" value="Genomic_DNA"/>
</dbReference>